<dbReference type="RefSeq" id="WP_243068970.1">
    <property type="nucleotide sequence ID" value="NZ_JAIVFK010000057.1"/>
</dbReference>
<dbReference type="Proteomes" id="UP001139104">
    <property type="component" value="Unassembled WGS sequence"/>
</dbReference>
<sequence length="176" mass="19697">MTPKSNPCEFNLQFDPADIHRLAKDYAYESDDDALAAGRRIRSGDYTRSNIETIFDWKTGGRGKSRLRRNSDEEIADALSLAISAKTERAAIAVLLGLQGVLAPVASAILTAIDPERYTVIDFRALEALGSESKDRSVNFYLAYLTRCRQLAKTHNVALRDLDRALWQWSKAHPAR</sequence>
<evidence type="ECO:0000313" key="1">
    <source>
        <dbReference type="EMBL" id="MCI4684939.1"/>
    </source>
</evidence>
<accession>A0ABS9ZB48</accession>
<reference evidence="1" key="1">
    <citation type="journal article" date="2022" name="ISME J.">
        <title>Identification of active gaseous-alkane degraders at natural gas seeps.</title>
        <authorList>
            <person name="Farhan Ul Haque M."/>
            <person name="Hernandez M."/>
            <person name="Crombie A.T."/>
            <person name="Murrell J.C."/>
        </authorList>
    </citation>
    <scope>NUCLEOTIDE SEQUENCE</scope>
    <source>
        <strain evidence="1">PC2</strain>
    </source>
</reference>
<dbReference type="EMBL" id="JAIVFP010000002">
    <property type="protein sequence ID" value="MCI4684939.1"/>
    <property type="molecule type" value="Genomic_DNA"/>
</dbReference>
<organism evidence="1 2">
    <name type="scientific">Candidatus Rhodoblastus alkanivorans</name>
    <dbReference type="NCBI Taxonomy" id="2954117"/>
    <lineage>
        <taxon>Bacteria</taxon>
        <taxon>Pseudomonadati</taxon>
        <taxon>Pseudomonadota</taxon>
        <taxon>Alphaproteobacteria</taxon>
        <taxon>Hyphomicrobiales</taxon>
        <taxon>Rhodoblastaceae</taxon>
        <taxon>Rhodoblastus</taxon>
    </lineage>
</organism>
<protein>
    <submittedName>
        <fullName evidence="1">Uncharacterized protein</fullName>
    </submittedName>
</protein>
<name>A0ABS9ZB48_9HYPH</name>
<proteinExistence type="predicted"/>
<comment type="caution">
    <text evidence="1">The sequence shown here is derived from an EMBL/GenBank/DDBJ whole genome shotgun (WGS) entry which is preliminary data.</text>
</comment>
<keyword evidence="2" id="KW-1185">Reference proteome</keyword>
<gene>
    <name evidence="1" type="ORF">K2U94_19565</name>
</gene>
<evidence type="ECO:0000313" key="2">
    <source>
        <dbReference type="Proteomes" id="UP001139104"/>
    </source>
</evidence>